<reference evidence="1" key="1">
    <citation type="submission" date="2020-09" db="EMBL/GenBank/DDBJ databases">
        <title>Pelobacter alkaliphilus sp. nov., a novel anaerobic arsenate-reducing bacterium from terrestrial mud volcano.</title>
        <authorList>
            <person name="Khomyakova M.A."/>
            <person name="Merkel A.Y."/>
            <person name="Slobodkin A.I."/>
        </authorList>
    </citation>
    <scope>NUCLEOTIDE SEQUENCE</scope>
    <source>
        <strain evidence="1">M08fum</strain>
    </source>
</reference>
<sequence>MLIVPIVYEDGMMDQVDPQSLQVLIEEEMIVKFQRGEGWVYVGVDPVRTKQRPDYPGPERRHMH</sequence>
<accession>A0A8J6UGD8</accession>
<protein>
    <submittedName>
        <fullName evidence="1">Uncharacterized protein</fullName>
    </submittedName>
</protein>
<evidence type="ECO:0000313" key="2">
    <source>
        <dbReference type="Proteomes" id="UP000632828"/>
    </source>
</evidence>
<keyword evidence="2" id="KW-1185">Reference proteome</keyword>
<dbReference type="NCBIfam" id="NF045719">
    <property type="entry name" value="GSU3473_fam"/>
    <property type="match status" value="1"/>
</dbReference>
<evidence type="ECO:0000313" key="1">
    <source>
        <dbReference type="EMBL" id="MBD1399568.1"/>
    </source>
</evidence>
<proteinExistence type="predicted"/>
<dbReference type="AlphaFoldDB" id="A0A8J6UGD8"/>
<comment type="caution">
    <text evidence="1">The sequence shown here is derived from an EMBL/GenBank/DDBJ whole genome shotgun (WGS) entry which is preliminary data.</text>
</comment>
<dbReference type="InterPro" id="IPR054686">
    <property type="entry name" value="GSU3473-like"/>
</dbReference>
<dbReference type="Proteomes" id="UP000632828">
    <property type="component" value="Unassembled WGS sequence"/>
</dbReference>
<dbReference type="RefSeq" id="WP_191153841.1">
    <property type="nucleotide sequence ID" value="NZ_JACWUN010000002.1"/>
</dbReference>
<name>A0A8J6UGD8_9BACT</name>
<dbReference type="EMBL" id="JACWUN010000002">
    <property type="protein sequence ID" value="MBD1399568.1"/>
    <property type="molecule type" value="Genomic_DNA"/>
</dbReference>
<gene>
    <name evidence="1" type="ORF">ICT70_02690</name>
</gene>
<organism evidence="1 2">
    <name type="scientific">Pelovirga terrestris</name>
    <dbReference type="NCBI Taxonomy" id="2771352"/>
    <lineage>
        <taxon>Bacteria</taxon>
        <taxon>Pseudomonadati</taxon>
        <taxon>Thermodesulfobacteriota</taxon>
        <taxon>Desulfuromonadia</taxon>
        <taxon>Geobacterales</taxon>
        <taxon>Geobacteraceae</taxon>
        <taxon>Pelovirga</taxon>
    </lineage>
</organism>